<dbReference type="PANTHER" id="PTHR40841:SF2">
    <property type="entry name" value="SIDEROPHORE-DEGRADING ESTERASE (EUROFUNG)"/>
    <property type="match status" value="1"/>
</dbReference>
<comment type="similarity">
    <text evidence="1">Belongs to the esterase D family.</text>
</comment>
<dbReference type="InterPro" id="IPR000801">
    <property type="entry name" value="Esterase-like"/>
</dbReference>
<dbReference type="Pfam" id="PF00756">
    <property type="entry name" value="Esterase"/>
    <property type="match status" value="1"/>
</dbReference>
<dbReference type="Gene3D" id="3.40.50.1820">
    <property type="entry name" value="alpha/beta hydrolase"/>
    <property type="match status" value="1"/>
</dbReference>
<dbReference type="STRING" id="1121267.CCUN_0945"/>
<sequence length="256" mass="29604">MIKILLLSFPLLLFAQPKQELPIISKEAKEIFSIKEKNVHFDNKSYKLFIAQTKNKAKFYKMLFVLDANVHFPMALNLYAKNHFSFDLMIVGIAHNTNLAYDTAQRTRDYTPIQREGKGGGAKEFLNFLHNEIFSLLNEQYPINASFKAFFGHSFGALFGLYVFFEKQDDFSHYFIASPSLWRGLEYHKINSCNSYIFITKGSLEKKTGVNLDKDMEKLLNTLKNCPFKFTLLKDKTHGETIEDSLNLALKILNQE</sequence>
<evidence type="ECO:0000313" key="4">
    <source>
        <dbReference type="Proteomes" id="UP000192902"/>
    </source>
</evidence>
<evidence type="ECO:0000256" key="1">
    <source>
        <dbReference type="ARBA" id="ARBA00005622"/>
    </source>
</evidence>
<dbReference type="InterPro" id="IPR029058">
    <property type="entry name" value="AB_hydrolase_fold"/>
</dbReference>
<name>A0A1W6BWU4_9BACT</name>
<evidence type="ECO:0000313" key="3">
    <source>
        <dbReference type="EMBL" id="ARJ56552.1"/>
    </source>
</evidence>
<proteinExistence type="inferred from homology"/>
<dbReference type="InterPro" id="IPR052558">
    <property type="entry name" value="Siderophore_Hydrolase_D"/>
</dbReference>
<dbReference type="KEGG" id="ccun:CCUN_0945"/>
<dbReference type="Proteomes" id="UP000192902">
    <property type="component" value="Chromosome"/>
</dbReference>
<organism evidence="3 4">
    <name type="scientific">Campylobacter cuniculorum DSM 23162 = LMG 24588</name>
    <dbReference type="NCBI Taxonomy" id="1121267"/>
    <lineage>
        <taxon>Bacteria</taxon>
        <taxon>Pseudomonadati</taxon>
        <taxon>Campylobacterota</taxon>
        <taxon>Epsilonproteobacteria</taxon>
        <taxon>Campylobacterales</taxon>
        <taxon>Campylobacteraceae</taxon>
        <taxon>Campylobacter</taxon>
    </lineage>
</organism>
<dbReference type="PANTHER" id="PTHR40841">
    <property type="entry name" value="SIDEROPHORE TRIACETYLFUSARININE C ESTERASE"/>
    <property type="match status" value="1"/>
</dbReference>
<dbReference type="RefSeq" id="WP_027306414.1">
    <property type="nucleotide sequence ID" value="NZ_CP020867.1"/>
</dbReference>
<dbReference type="AlphaFoldDB" id="A0A1W6BWU4"/>
<dbReference type="GO" id="GO:0016788">
    <property type="term" value="F:hydrolase activity, acting on ester bonds"/>
    <property type="evidence" value="ECO:0007669"/>
    <property type="project" value="TreeGrafter"/>
</dbReference>
<dbReference type="SUPFAM" id="SSF53474">
    <property type="entry name" value="alpha/beta-Hydrolases"/>
    <property type="match status" value="1"/>
</dbReference>
<dbReference type="EMBL" id="CP020867">
    <property type="protein sequence ID" value="ARJ56552.1"/>
    <property type="molecule type" value="Genomic_DNA"/>
</dbReference>
<evidence type="ECO:0000256" key="2">
    <source>
        <dbReference type="ARBA" id="ARBA00022801"/>
    </source>
</evidence>
<reference evidence="3 4" key="1">
    <citation type="submission" date="2017-04" db="EMBL/GenBank/DDBJ databases">
        <title>Complete genome sequence of the Campylobacter cuniculorum type strain LMG24588.</title>
        <authorList>
            <person name="Miller W.G."/>
            <person name="Yee E."/>
            <person name="Revez J."/>
            <person name="Bono J.L."/>
            <person name="Rossi M."/>
        </authorList>
    </citation>
    <scope>NUCLEOTIDE SEQUENCE [LARGE SCALE GENOMIC DNA]</scope>
    <source>
        <strain evidence="3 4">LMG 24588</strain>
    </source>
</reference>
<dbReference type="OrthoDB" id="5523653at2"/>
<gene>
    <name evidence="3" type="ORF">CCUN_0945</name>
</gene>
<protein>
    <submittedName>
        <fullName evidence="3">Alpha/beta hydrolase family protein</fullName>
    </submittedName>
</protein>
<keyword evidence="2 3" id="KW-0378">Hydrolase</keyword>
<dbReference type="eggNOG" id="COG2819">
    <property type="taxonomic scope" value="Bacteria"/>
</dbReference>
<accession>A0A1W6BWU4</accession>